<name>A0ABN3HZK6_9ACTN</name>
<dbReference type="Proteomes" id="UP001499986">
    <property type="component" value="Unassembled WGS sequence"/>
</dbReference>
<dbReference type="InterPro" id="IPR029052">
    <property type="entry name" value="Metallo-depent_PP-like"/>
</dbReference>
<organism evidence="1 2">
    <name type="scientific">Streptomyces coeruleofuscus</name>
    <dbReference type="NCBI Taxonomy" id="66879"/>
    <lineage>
        <taxon>Bacteria</taxon>
        <taxon>Bacillati</taxon>
        <taxon>Actinomycetota</taxon>
        <taxon>Actinomycetes</taxon>
        <taxon>Kitasatosporales</taxon>
        <taxon>Streptomycetaceae</taxon>
        <taxon>Streptomyces</taxon>
    </lineage>
</organism>
<evidence type="ECO:0000313" key="1">
    <source>
        <dbReference type="EMBL" id="GAA2391548.1"/>
    </source>
</evidence>
<accession>A0ABN3HZK6</accession>
<comment type="caution">
    <text evidence="1">The sequence shown here is derived from an EMBL/GenBank/DDBJ whole genome shotgun (WGS) entry which is preliminary data.</text>
</comment>
<keyword evidence="2" id="KW-1185">Reference proteome</keyword>
<dbReference type="SUPFAM" id="SSF56300">
    <property type="entry name" value="Metallo-dependent phosphatases"/>
    <property type="match status" value="1"/>
</dbReference>
<gene>
    <name evidence="1" type="ORF">GCM10010255_21010</name>
</gene>
<proteinExistence type="predicted"/>
<sequence length="199" mass="22812">MLADFDLRPRVQVDHEARIIFFCFDSNRIGSWAKGRVSDEQLLSMARDFQAMNRNGRLKGYRRVALVHHHPYPYPSQADERIVNPLVWRGHEKFVALEGAAQFLEWCASRHISLILHGHKHIPRLIVDAVEIDGGNGGRQRIITAGCGSSMAIHSRQMSFNVIDWNPELNTWSVKFRIDMDGRGFQTARMSTLPPERIP</sequence>
<reference evidence="1 2" key="1">
    <citation type="journal article" date="2019" name="Int. J. Syst. Evol. Microbiol.">
        <title>The Global Catalogue of Microorganisms (GCM) 10K type strain sequencing project: providing services to taxonomists for standard genome sequencing and annotation.</title>
        <authorList>
            <consortium name="The Broad Institute Genomics Platform"/>
            <consortium name="The Broad Institute Genome Sequencing Center for Infectious Disease"/>
            <person name="Wu L."/>
            <person name="Ma J."/>
        </authorList>
    </citation>
    <scope>NUCLEOTIDE SEQUENCE [LARGE SCALE GENOMIC DNA]</scope>
    <source>
        <strain evidence="1 2">JCM 4358</strain>
    </source>
</reference>
<dbReference type="EMBL" id="BAAASE010000002">
    <property type="protein sequence ID" value="GAA2391548.1"/>
    <property type="molecule type" value="Genomic_DNA"/>
</dbReference>
<evidence type="ECO:0000313" key="2">
    <source>
        <dbReference type="Proteomes" id="UP001499986"/>
    </source>
</evidence>
<protein>
    <recommendedName>
        <fullName evidence="3">Metallophosphoesterase</fullName>
    </recommendedName>
</protein>
<dbReference type="Gene3D" id="3.60.21.10">
    <property type="match status" value="1"/>
</dbReference>
<evidence type="ECO:0008006" key="3">
    <source>
        <dbReference type="Google" id="ProtNLM"/>
    </source>
</evidence>